<keyword evidence="3" id="KW-1185">Reference proteome</keyword>
<protein>
    <submittedName>
        <fullName evidence="2">Uncharacterized protein</fullName>
    </submittedName>
</protein>
<evidence type="ECO:0000313" key="3">
    <source>
        <dbReference type="Proteomes" id="UP000093053"/>
    </source>
</evidence>
<organism evidence="2 3">
    <name type="scientific">Lentzea guizhouensis</name>
    <dbReference type="NCBI Taxonomy" id="1586287"/>
    <lineage>
        <taxon>Bacteria</taxon>
        <taxon>Bacillati</taxon>
        <taxon>Actinomycetota</taxon>
        <taxon>Actinomycetes</taxon>
        <taxon>Pseudonocardiales</taxon>
        <taxon>Pseudonocardiaceae</taxon>
        <taxon>Lentzea</taxon>
    </lineage>
</organism>
<evidence type="ECO:0000256" key="1">
    <source>
        <dbReference type="SAM" id="MobiDB-lite"/>
    </source>
</evidence>
<gene>
    <name evidence="2" type="ORF">BBK82_06435</name>
</gene>
<sequence length="69" mass="7678">MIERPDNSCAYLSSAVNAKVAQLARWTWRHPRVVNLEVNRQIAFGPVDAPPRTSSGRRCGTWKAGCARP</sequence>
<proteinExistence type="predicted"/>
<evidence type="ECO:0000313" key="2">
    <source>
        <dbReference type="EMBL" id="ANZ35775.1"/>
    </source>
</evidence>
<feature type="region of interest" description="Disordered" evidence="1">
    <location>
        <begin position="47"/>
        <end position="69"/>
    </location>
</feature>
<accession>A0A1B2HDH3</accession>
<dbReference type="EMBL" id="CP016793">
    <property type="protein sequence ID" value="ANZ35775.1"/>
    <property type="molecule type" value="Genomic_DNA"/>
</dbReference>
<name>A0A1B2HDH3_9PSEU</name>
<dbReference type="Proteomes" id="UP000093053">
    <property type="component" value="Chromosome"/>
</dbReference>
<dbReference type="RefSeq" id="WP_065914183.1">
    <property type="nucleotide sequence ID" value="NZ_CP016793.1"/>
</dbReference>
<dbReference type="OrthoDB" id="3460188at2"/>
<dbReference type="KEGG" id="led:BBK82_06435"/>
<reference evidence="2 3" key="1">
    <citation type="submission" date="2016-07" db="EMBL/GenBank/DDBJ databases">
        <title>Complete genome sequence of the Lentzea guizhouensis DHS C013.</title>
        <authorList>
            <person name="Cao C."/>
        </authorList>
    </citation>
    <scope>NUCLEOTIDE SEQUENCE [LARGE SCALE GENOMIC DNA]</scope>
    <source>
        <strain evidence="2 3">DHS C013</strain>
    </source>
</reference>
<dbReference type="AlphaFoldDB" id="A0A1B2HDH3"/>